<dbReference type="Gene3D" id="3.40.109.10">
    <property type="entry name" value="NADH Oxidase"/>
    <property type="match status" value="2"/>
</dbReference>
<gene>
    <name evidence="3" type="ORF">M0R89_10520</name>
</gene>
<dbReference type="GeneID" id="72185637"/>
<dbReference type="InterPro" id="IPR052544">
    <property type="entry name" value="Bacteriocin_Proc_Enz"/>
</dbReference>
<dbReference type="PANTHER" id="PTHR43745">
    <property type="entry name" value="NITROREDUCTASE MJ1384-RELATED"/>
    <property type="match status" value="1"/>
</dbReference>
<dbReference type="RefSeq" id="WP_248649041.1">
    <property type="nucleotide sequence ID" value="NZ_CP096659.1"/>
</dbReference>
<dbReference type="InterPro" id="IPR000415">
    <property type="entry name" value="Nitroreductase-like"/>
</dbReference>
<evidence type="ECO:0000313" key="4">
    <source>
        <dbReference type="Proteomes" id="UP000830729"/>
    </source>
</evidence>
<dbReference type="Proteomes" id="UP000830729">
    <property type="component" value="Chromosome"/>
</dbReference>
<keyword evidence="4" id="KW-1185">Reference proteome</keyword>
<dbReference type="EMBL" id="CP096659">
    <property type="protein sequence ID" value="UPV72982.1"/>
    <property type="molecule type" value="Genomic_DNA"/>
</dbReference>
<dbReference type="InterPro" id="IPR029479">
    <property type="entry name" value="Nitroreductase"/>
</dbReference>
<reference evidence="3 4" key="1">
    <citation type="submission" date="2022-04" db="EMBL/GenBank/DDBJ databases">
        <title>Diverse halophilic archaea isolated from saline environments.</title>
        <authorList>
            <person name="Cui H.-L."/>
        </authorList>
    </citation>
    <scope>NUCLEOTIDE SEQUENCE [LARGE SCALE GENOMIC DNA]</scope>
    <source>
        <strain evidence="3 4">XZYJT49</strain>
    </source>
</reference>
<organism evidence="3 4">
    <name type="scientific">Halorussus limi</name>
    <dbReference type="NCBI Taxonomy" id="2938695"/>
    <lineage>
        <taxon>Archaea</taxon>
        <taxon>Methanobacteriati</taxon>
        <taxon>Methanobacteriota</taxon>
        <taxon>Stenosarchaea group</taxon>
        <taxon>Halobacteria</taxon>
        <taxon>Halobacteriales</taxon>
        <taxon>Haladaptataceae</taxon>
        <taxon>Halorussus</taxon>
    </lineage>
</organism>
<feature type="compositionally biased region" description="Basic and acidic residues" evidence="1">
    <location>
        <begin position="100"/>
        <end position="114"/>
    </location>
</feature>
<feature type="domain" description="Nitroreductase" evidence="2">
    <location>
        <begin position="14"/>
        <end position="78"/>
    </location>
</feature>
<sequence>MVLVVSPPLLTGNAWKYRERTYRHAFWDSGTVLANLLGTAHAFDLPASVVAGFDDRAVADLLGVAPETEAPLELVPVGEGSPVGDSSESDSPPDALDPATEPHPEHDREHDLPREAWATSELSGGVAATAWRERVREAAPVGKTPAGDGERVPLDPVGYETEVARPLRSAAERRRSCRAFADEPLSRRKLGTVLDRATRGVPGDWNGGTAPGLQFNDVYVLATDVEGVPDGRYQFHPEEAALERLGDATSADQTRLALGQEWAGDAHVNVYCMTDVGAVVENAGDRGYRLAQLEAGVTLGRLYLATYAHRPLGGTGLTFFDDEVTDFLSPRAAEQTPMTLYAMGVAE</sequence>
<name>A0A8U0HPL4_9EURY</name>
<evidence type="ECO:0000259" key="2">
    <source>
        <dbReference type="Pfam" id="PF00881"/>
    </source>
</evidence>
<feature type="domain" description="Nitroreductase" evidence="2">
    <location>
        <begin position="172"/>
        <end position="321"/>
    </location>
</feature>
<dbReference type="AlphaFoldDB" id="A0A8U0HPL4"/>
<dbReference type="CDD" id="cd02142">
    <property type="entry name" value="McbC_SagB-like_oxidoreductase"/>
    <property type="match status" value="1"/>
</dbReference>
<proteinExistence type="predicted"/>
<protein>
    <submittedName>
        <fullName evidence="3">Nitroreductase family protein</fullName>
    </submittedName>
</protein>
<dbReference type="KEGG" id="halx:M0R89_10520"/>
<feature type="region of interest" description="Disordered" evidence="1">
    <location>
        <begin position="72"/>
        <end position="123"/>
    </location>
</feature>
<accession>A0A8U0HPL4</accession>
<evidence type="ECO:0000313" key="3">
    <source>
        <dbReference type="EMBL" id="UPV72982.1"/>
    </source>
</evidence>
<evidence type="ECO:0000256" key="1">
    <source>
        <dbReference type="SAM" id="MobiDB-lite"/>
    </source>
</evidence>
<dbReference type="PANTHER" id="PTHR43745:SF2">
    <property type="entry name" value="NITROREDUCTASE MJ1384-RELATED"/>
    <property type="match status" value="1"/>
</dbReference>
<dbReference type="Pfam" id="PF00881">
    <property type="entry name" value="Nitroreductase"/>
    <property type="match status" value="2"/>
</dbReference>
<dbReference type="SUPFAM" id="SSF55469">
    <property type="entry name" value="FMN-dependent nitroreductase-like"/>
    <property type="match status" value="2"/>
</dbReference>
<dbReference type="GO" id="GO:0016491">
    <property type="term" value="F:oxidoreductase activity"/>
    <property type="evidence" value="ECO:0007669"/>
    <property type="project" value="InterPro"/>
</dbReference>